<dbReference type="Gene3D" id="2.180.10.10">
    <property type="entry name" value="RHS repeat-associated core"/>
    <property type="match status" value="3"/>
</dbReference>
<dbReference type="Proteomes" id="UP000286947">
    <property type="component" value="Unassembled WGS sequence"/>
</dbReference>
<dbReference type="SUPFAM" id="SSF69304">
    <property type="entry name" value="Tricorn protease N-terminal domain"/>
    <property type="match status" value="1"/>
</dbReference>
<dbReference type="Pfam" id="PF25023">
    <property type="entry name" value="TEN_YD-shell"/>
    <property type="match status" value="3"/>
</dbReference>
<proteinExistence type="predicted"/>
<accession>A0A433SGH4</accession>
<dbReference type="InterPro" id="IPR022385">
    <property type="entry name" value="Rhs_assc_core"/>
</dbReference>
<dbReference type="RefSeq" id="WP_162615219.1">
    <property type="nucleotide sequence ID" value="NZ_PQSP01000001.1"/>
</dbReference>
<feature type="domain" description="Teneurin-like YD-shell" evidence="2">
    <location>
        <begin position="462"/>
        <end position="637"/>
    </location>
</feature>
<evidence type="ECO:0000256" key="1">
    <source>
        <dbReference type="ARBA" id="ARBA00022737"/>
    </source>
</evidence>
<gene>
    <name evidence="3" type="primary">rhsC</name>
    <name evidence="3" type="ORF">CUZ56_00318</name>
</gene>
<keyword evidence="1" id="KW-0677">Repeat</keyword>
<dbReference type="EC" id="3.1.-.-" evidence="3"/>
<feature type="domain" description="Teneurin-like YD-shell" evidence="2">
    <location>
        <begin position="167"/>
        <end position="327"/>
    </location>
</feature>
<dbReference type="PANTHER" id="PTHR32305">
    <property type="match status" value="1"/>
</dbReference>
<evidence type="ECO:0000259" key="2">
    <source>
        <dbReference type="Pfam" id="PF25023"/>
    </source>
</evidence>
<comment type="caution">
    <text evidence="3">The sequence shown here is derived from an EMBL/GenBank/DDBJ whole genome shotgun (WGS) entry which is preliminary data.</text>
</comment>
<dbReference type="EMBL" id="PQSP01000001">
    <property type="protein sequence ID" value="RUS67838.1"/>
    <property type="molecule type" value="Genomic_DNA"/>
</dbReference>
<dbReference type="GO" id="GO:0005975">
    <property type="term" value="P:carbohydrate metabolic process"/>
    <property type="evidence" value="ECO:0007669"/>
    <property type="project" value="InterPro"/>
</dbReference>
<dbReference type="NCBIfam" id="TIGR03696">
    <property type="entry name" value="Rhs_assc_core"/>
    <property type="match status" value="1"/>
</dbReference>
<organism evidence="3 4">
    <name type="scientific">Saezia sanguinis</name>
    <dbReference type="NCBI Taxonomy" id="1965230"/>
    <lineage>
        <taxon>Bacteria</taxon>
        <taxon>Pseudomonadati</taxon>
        <taxon>Pseudomonadota</taxon>
        <taxon>Betaproteobacteria</taxon>
        <taxon>Burkholderiales</taxon>
        <taxon>Saeziaceae</taxon>
        <taxon>Saezia</taxon>
    </lineage>
</organism>
<keyword evidence="4" id="KW-1185">Reference proteome</keyword>
<feature type="domain" description="Teneurin-like YD-shell" evidence="2">
    <location>
        <begin position="932"/>
        <end position="1231"/>
    </location>
</feature>
<dbReference type="SUPFAM" id="SSF74650">
    <property type="entry name" value="Galactose mutarotase-like"/>
    <property type="match status" value="1"/>
</dbReference>
<name>A0A433SGH4_9BURK</name>
<dbReference type="Gene3D" id="3.90.930.1">
    <property type="match status" value="1"/>
</dbReference>
<protein>
    <submittedName>
        <fullName evidence="3">Deoxyribonuclease RhsC</fullName>
        <ecNumber evidence="3">3.1.-.-</ecNumber>
    </submittedName>
</protein>
<evidence type="ECO:0000313" key="4">
    <source>
        <dbReference type="Proteomes" id="UP000286947"/>
    </source>
</evidence>
<dbReference type="Pfam" id="PF05593">
    <property type="entry name" value="RHS_repeat"/>
    <property type="match status" value="3"/>
</dbReference>
<dbReference type="PANTHER" id="PTHR32305:SF15">
    <property type="entry name" value="PROTEIN RHSA-RELATED"/>
    <property type="match status" value="1"/>
</dbReference>
<evidence type="ECO:0000313" key="3">
    <source>
        <dbReference type="EMBL" id="RUS67838.1"/>
    </source>
</evidence>
<dbReference type="InterPro" id="IPR056823">
    <property type="entry name" value="TEN-like_YD-shell"/>
</dbReference>
<dbReference type="InterPro" id="IPR031325">
    <property type="entry name" value="RHS_repeat"/>
</dbReference>
<reference evidence="3 4" key="1">
    <citation type="submission" date="2018-01" db="EMBL/GenBank/DDBJ databases">
        <title>Saezia sanguinis gen. nov., sp. nov., in the order Burkholderiales isolated from human blood.</title>
        <authorList>
            <person name="Medina-Pascual M.J."/>
            <person name="Valdezate S."/>
            <person name="Monzon S."/>
            <person name="Cuesta I."/>
            <person name="Carrasco G."/>
            <person name="Villalon P."/>
            <person name="Saez-Nieto J.A."/>
        </authorList>
    </citation>
    <scope>NUCLEOTIDE SEQUENCE [LARGE SCALE GENOMIC DNA]</scope>
    <source>
        <strain evidence="3 4">CNM695-12</strain>
    </source>
</reference>
<dbReference type="InterPro" id="IPR006530">
    <property type="entry name" value="YD"/>
</dbReference>
<sequence length="1432" mass="159062" precursor="true">MKQIAKQMMNTKFNKQTPACLGRGRKAVPHRLKKVVRTLAAGLVMSAALVGTGTAQAQFVRSDFTATVKLPNAEYIESTVDMRVKVLGGEVALERTWRNGRWYLNSSWANLRFIADPLGSSVQTIDRAGTLYTRSGTTDVYAFSDIQAYIRKTDTGWRWYDRDGNWITYDSAGRMTGYGDHNGVQVSFELDGEGRRVGVKDHHGQTIYTLNYDANERLVQAQDANGRTVLYTWQGDRLLTVTDVLGHEWHYGYDGNGQLNQRTEPDGGIIRIGYASSVPAADPAMVSGKNAAGLQQSAVANTGTQTQGEQVARVGTYTDKTGAVTLWNTDYNRVVREYAITMEDPLGVQTTSRYNIEGKLISRSVNGELQVTMERDGDYQTKTIDARRLTTTVQYNRANNPLKIIRPDGAVETFEYDDNLNKPTRYTDALGQVTIFAYDSNGNLLQSVEAAGTPEQRTGAWVYDAYGQPTQFTLRQGNDTIELHLAYDPNGNVSTLTDGKGYNYHFGYNTLGQLISATNPLNHSWMYTYNAAGHPLSSTDPLGHVTRYETDALGRVTQATDARGNTSTYTYVFNATGTTITQTNALGQSVSYQYDITGKLVSTTLPSGLTSRVAYDNQGRLHRMTDAAGNETAIEYGAAGSGLDGMVVGVIYPTYRETYKYNALGLPTQVSQVLGTEPGTGNNATVLTYRTGYDAMGQTVSMTDAMGRTAQTEYDALGNPILYTDVLGGQTLQAWNLTGQVTRVTDANGNTHQFEYDANGNLTQETIPMGQATRYSYDAANQLTQMVDAAGNTTAYAYDAAGRLVQKSYTVLGEAQPQQAISYQYNEADQLIEVVQSGSTNSHHVYARDELGRITQEQITYGQGSDAFTLTLGYSYTADGELQRLTYPDGSVQSHAYENGQLQTVTLPNELSMVWNGYEWLRPTQVNYPGTEQTLSYDPLQRMQNIDIQAGQNTLMSRGYTYDAAGNIIQRQTEEGEFTYGYDQLDQLIQAVPPQNLQNKLPVEGYAYDAVHNRIGSSQQAGAWEYNANNQLMQYGSGSAQVSYTYTETGHIATATQAGQITTYHYDASDRLVSISKNGVEIASYQYDPFGRRISKTVNGQTTYYLYTDEGLIAEIDDQGNMLVAYGWQPGSMYGTAPLWQVNLSSNNLQTAEFHYLHTDHLGTVQMATNGNGEITWKAQSEAFGRTLLNEQNQITMNLRFPGQYFDQETGIHYNYFRDYSPQIGRYIQRDPIGLNAGVNVYSYVLNTPLKFYDPEGKLNPAAVVGWGISGISGGYAGYVAGQMNNSVNSSVVPTYPGLVALPRDREEAQRWQDREYAQGCRDRTGALVNRNTLREANRVTDIARVVEGQMEAIEDQRRYHDECDQKNPYQPKTCEWAVFNLAKAEACLEARKSWVDKWVDFDIRRKGHLNYLEQLRRQINNASNQVQQLCK</sequence>
<dbReference type="InterPro" id="IPR050708">
    <property type="entry name" value="T6SS_VgrG/RHS"/>
</dbReference>
<dbReference type="GO" id="GO:0016787">
    <property type="term" value="F:hydrolase activity"/>
    <property type="evidence" value="ECO:0007669"/>
    <property type="project" value="UniProtKB-KW"/>
</dbReference>
<keyword evidence="3" id="KW-0378">Hydrolase</keyword>
<dbReference type="InterPro" id="IPR011013">
    <property type="entry name" value="Gal_mutarotase_sf_dom"/>
</dbReference>
<dbReference type="NCBIfam" id="TIGR01643">
    <property type="entry name" value="YD_repeat_2x"/>
    <property type="match status" value="9"/>
</dbReference>
<dbReference type="GO" id="GO:0030246">
    <property type="term" value="F:carbohydrate binding"/>
    <property type="evidence" value="ECO:0007669"/>
    <property type="project" value="InterPro"/>
</dbReference>